<evidence type="ECO:0000313" key="2">
    <source>
        <dbReference type="EMBL" id="SEA39560.1"/>
    </source>
</evidence>
<feature type="domain" description="Putative carbohydrate metabolism" evidence="1">
    <location>
        <begin position="307"/>
        <end position="541"/>
    </location>
</feature>
<dbReference type="AlphaFoldDB" id="A0A1H4AUJ9"/>
<dbReference type="EMBL" id="FNRI01000003">
    <property type="protein sequence ID" value="SEA39560.1"/>
    <property type="molecule type" value="Genomic_DNA"/>
</dbReference>
<name>A0A1H4AUJ9_9BACT</name>
<dbReference type="RefSeq" id="WP_010261471.1">
    <property type="nucleotide sequence ID" value="NZ_CAEG01000010.1"/>
</dbReference>
<sequence length="549" mass="60388">MKRLNRNLWRLASCVAAIFVSGCIENDIPYPVVVCNIESISARGLSGDPVIDAAGRCVKLPLLETTDIQAVEITGAVVTEGAEASREIVGVHDLRAPLYVTLSLYQDYPWRIEAEQTIERSFTVAGQIGATEWDTAEHTATVHVGFRDHSSVEVLSLKLGPEGITTMSCADVPELTEDNLYRLHDFTAPRRIEVVCHGRTEIWWLSVEYTDVKVSWSHVDPWSHSAWLYAQGLSGSELGFRYREAGAGEWTEVARESVTVDGGSFRAQLRGLRPESAYEVVAYSDGDLSAVETFTTEAALPLPNGGFEAWSKPKKIVYPYLTEDDAFWDSGNKGSATVGETICEGVSDIRPGSSGAFAALLTSKFASLAGIGKFAAGNIFIGTYAETVGTNGKVNFGRPFAAHPVALRGWLRYTQGRIDRIDKQPAGMTLTKEDFDQGSIYIALGTWTAAKYGGTEQSPVQIYTKDISTFFDKDGADVVAYGELILTQSVDEWQEFTIELDWRVTDVVPTHLMIVCSASRWGDYFTGSTASRMWLDDFELIYDYDVLTP</sequence>
<proteinExistence type="predicted"/>
<dbReference type="InterPro" id="IPR025112">
    <property type="entry name" value="PCMD"/>
</dbReference>
<dbReference type="Pfam" id="PF13201">
    <property type="entry name" value="PCMD"/>
    <property type="match status" value="1"/>
</dbReference>
<keyword evidence="3" id="KW-1185">Reference proteome</keyword>
<gene>
    <name evidence="2" type="ORF">SAMN05444145_103126</name>
</gene>
<protein>
    <submittedName>
        <fullName evidence="2">Putative carbohydrate metabolism domain-containing protein</fullName>
    </submittedName>
</protein>
<dbReference type="CDD" id="cd00063">
    <property type="entry name" value="FN3"/>
    <property type="match status" value="1"/>
</dbReference>
<accession>A0A1H4AUJ9</accession>
<dbReference type="STRING" id="1033731.SAMN05444145_103126"/>
<organism evidence="2 3">
    <name type="scientific">Alistipes timonensis JC136</name>
    <dbReference type="NCBI Taxonomy" id="1033731"/>
    <lineage>
        <taxon>Bacteria</taxon>
        <taxon>Pseudomonadati</taxon>
        <taxon>Bacteroidota</taxon>
        <taxon>Bacteroidia</taxon>
        <taxon>Bacteroidales</taxon>
        <taxon>Rikenellaceae</taxon>
        <taxon>Alistipes</taxon>
    </lineage>
</organism>
<dbReference type="OrthoDB" id="1004098at2"/>
<reference evidence="2 3" key="1">
    <citation type="submission" date="2016-10" db="EMBL/GenBank/DDBJ databases">
        <authorList>
            <person name="de Groot N.N."/>
        </authorList>
    </citation>
    <scope>NUCLEOTIDE SEQUENCE [LARGE SCALE GENOMIC DNA]</scope>
    <source>
        <strain evidence="2 3">DSM 25383</strain>
    </source>
</reference>
<dbReference type="Proteomes" id="UP000183253">
    <property type="component" value="Unassembled WGS sequence"/>
</dbReference>
<dbReference type="PROSITE" id="PS51257">
    <property type="entry name" value="PROKAR_LIPOPROTEIN"/>
    <property type="match status" value="1"/>
</dbReference>
<dbReference type="InterPro" id="IPR038653">
    <property type="entry name" value="Put_CMD_sf"/>
</dbReference>
<dbReference type="InterPro" id="IPR003961">
    <property type="entry name" value="FN3_dom"/>
</dbReference>
<dbReference type="Gene3D" id="2.60.120.890">
    <property type="entry name" value="BT2081, beta-jelly-roll domain"/>
    <property type="match status" value="1"/>
</dbReference>
<evidence type="ECO:0000313" key="3">
    <source>
        <dbReference type="Proteomes" id="UP000183253"/>
    </source>
</evidence>
<evidence type="ECO:0000259" key="1">
    <source>
        <dbReference type="Pfam" id="PF13201"/>
    </source>
</evidence>